<dbReference type="InterPro" id="IPR054722">
    <property type="entry name" value="PolX-like_BBD"/>
</dbReference>
<dbReference type="InterPro" id="IPR025724">
    <property type="entry name" value="GAG-pre-integrase_dom"/>
</dbReference>
<dbReference type="InterPro" id="IPR013103">
    <property type="entry name" value="RVT_2"/>
</dbReference>
<keyword evidence="2" id="KW-0175">Coiled coil</keyword>
<evidence type="ECO:0000313" key="6">
    <source>
        <dbReference type="Proteomes" id="UP001497516"/>
    </source>
</evidence>
<dbReference type="Pfam" id="PF13976">
    <property type="entry name" value="gag_pre-integrs"/>
    <property type="match status" value="1"/>
</dbReference>
<dbReference type="PANTHER" id="PTHR11439">
    <property type="entry name" value="GAG-POL-RELATED RETROTRANSPOSON"/>
    <property type="match status" value="1"/>
</dbReference>
<dbReference type="GO" id="GO:0003676">
    <property type="term" value="F:nucleic acid binding"/>
    <property type="evidence" value="ECO:0007669"/>
    <property type="project" value="InterPro"/>
</dbReference>
<feature type="region of interest" description="Disordered" evidence="3">
    <location>
        <begin position="386"/>
        <end position="438"/>
    </location>
</feature>
<feature type="region of interest" description="Disordered" evidence="3">
    <location>
        <begin position="284"/>
        <end position="304"/>
    </location>
</feature>
<organism evidence="5 6">
    <name type="scientific">Linum trigynum</name>
    <dbReference type="NCBI Taxonomy" id="586398"/>
    <lineage>
        <taxon>Eukaryota</taxon>
        <taxon>Viridiplantae</taxon>
        <taxon>Streptophyta</taxon>
        <taxon>Embryophyta</taxon>
        <taxon>Tracheophyta</taxon>
        <taxon>Spermatophyta</taxon>
        <taxon>Magnoliopsida</taxon>
        <taxon>eudicotyledons</taxon>
        <taxon>Gunneridae</taxon>
        <taxon>Pentapetalae</taxon>
        <taxon>rosids</taxon>
        <taxon>fabids</taxon>
        <taxon>Malpighiales</taxon>
        <taxon>Linaceae</taxon>
        <taxon>Linum</taxon>
    </lineage>
</organism>
<feature type="compositionally biased region" description="Polar residues" evidence="3">
    <location>
        <begin position="409"/>
        <end position="438"/>
    </location>
</feature>
<feature type="coiled-coil region" evidence="2">
    <location>
        <begin position="255"/>
        <end position="282"/>
    </location>
</feature>
<feature type="region of interest" description="Disordered" evidence="3">
    <location>
        <begin position="903"/>
        <end position="978"/>
    </location>
</feature>
<name>A0AAV2FNW4_9ROSI</name>
<keyword evidence="1" id="KW-0064">Aspartyl protease</keyword>
<dbReference type="InterPro" id="IPR057670">
    <property type="entry name" value="SH3_retrovirus"/>
</dbReference>
<evidence type="ECO:0000256" key="3">
    <source>
        <dbReference type="SAM" id="MobiDB-lite"/>
    </source>
</evidence>
<keyword evidence="1" id="KW-0378">Hydrolase</keyword>
<dbReference type="Pfam" id="PF07727">
    <property type="entry name" value="RVT_2"/>
    <property type="match status" value="1"/>
</dbReference>
<evidence type="ECO:0000256" key="1">
    <source>
        <dbReference type="ARBA" id="ARBA00022750"/>
    </source>
</evidence>
<feature type="compositionally biased region" description="Low complexity" evidence="3">
    <location>
        <begin position="284"/>
        <end position="298"/>
    </location>
</feature>
<dbReference type="Pfam" id="PF00665">
    <property type="entry name" value="rve"/>
    <property type="match status" value="1"/>
</dbReference>
<dbReference type="InterPro" id="IPR012337">
    <property type="entry name" value="RNaseH-like_sf"/>
</dbReference>
<dbReference type="GO" id="GO:0004190">
    <property type="term" value="F:aspartic-type endopeptidase activity"/>
    <property type="evidence" value="ECO:0007669"/>
    <property type="project" value="UniProtKB-KW"/>
</dbReference>
<reference evidence="5 6" key="1">
    <citation type="submission" date="2024-04" db="EMBL/GenBank/DDBJ databases">
        <authorList>
            <person name="Fracassetti M."/>
        </authorList>
    </citation>
    <scope>NUCLEOTIDE SEQUENCE [LARGE SCALE GENOMIC DNA]</scope>
</reference>
<dbReference type="PANTHER" id="PTHR11439:SF470">
    <property type="entry name" value="CYSTEINE-RICH RLK (RECEPTOR-LIKE PROTEIN KINASE) 8"/>
    <property type="match status" value="1"/>
</dbReference>
<dbReference type="CDD" id="cd09272">
    <property type="entry name" value="RNase_HI_RT_Ty1"/>
    <property type="match status" value="1"/>
</dbReference>
<dbReference type="Pfam" id="PF14244">
    <property type="entry name" value="Retrotran_gag_3"/>
    <property type="match status" value="1"/>
</dbReference>
<dbReference type="Pfam" id="PF22936">
    <property type="entry name" value="Pol_BBD"/>
    <property type="match status" value="1"/>
</dbReference>
<evidence type="ECO:0000256" key="2">
    <source>
        <dbReference type="SAM" id="Coils"/>
    </source>
</evidence>
<evidence type="ECO:0000313" key="5">
    <source>
        <dbReference type="EMBL" id="CAL1400034.1"/>
    </source>
</evidence>
<dbReference type="InterPro" id="IPR036397">
    <property type="entry name" value="RNaseH_sf"/>
</dbReference>
<dbReference type="GO" id="GO:0015074">
    <property type="term" value="P:DNA integration"/>
    <property type="evidence" value="ECO:0007669"/>
    <property type="project" value="InterPro"/>
</dbReference>
<dbReference type="Gene3D" id="3.30.420.10">
    <property type="entry name" value="Ribonuclease H-like superfamily/Ribonuclease H"/>
    <property type="match status" value="1"/>
</dbReference>
<dbReference type="InterPro" id="IPR001584">
    <property type="entry name" value="Integrase_cat-core"/>
</dbReference>
<dbReference type="SUPFAM" id="SSF53098">
    <property type="entry name" value="Ribonuclease H-like"/>
    <property type="match status" value="1"/>
</dbReference>
<feature type="region of interest" description="Disordered" evidence="3">
    <location>
        <begin position="339"/>
        <end position="369"/>
    </location>
</feature>
<dbReference type="InterPro" id="IPR043502">
    <property type="entry name" value="DNA/RNA_pol_sf"/>
</dbReference>
<accession>A0AAV2FNW4</accession>
<evidence type="ECO:0000259" key="4">
    <source>
        <dbReference type="PROSITE" id="PS50994"/>
    </source>
</evidence>
<dbReference type="SUPFAM" id="SSF56672">
    <property type="entry name" value="DNA/RNA polymerases"/>
    <property type="match status" value="1"/>
</dbReference>
<gene>
    <name evidence="5" type="ORF">LTRI10_LOCUS40187</name>
</gene>
<feature type="domain" description="Integrase catalytic" evidence="4">
    <location>
        <begin position="632"/>
        <end position="804"/>
    </location>
</feature>
<dbReference type="EMBL" id="OZ034820">
    <property type="protein sequence ID" value="CAL1400034.1"/>
    <property type="molecule type" value="Genomic_DNA"/>
</dbReference>
<dbReference type="PROSITE" id="PS50994">
    <property type="entry name" value="INTEGRASE"/>
    <property type="match status" value="1"/>
</dbReference>
<feature type="compositionally biased region" description="Polar residues" evidence="3">
    <location>
        <begin position="944"/>
        <end position="958"/>
    </location>
</feature>
<protein>
    <recommendedName>
        <fullName evidence="4">Integrase catalytic domain-containing protein</fullName>
    </recommendedName>
</protein>
<sequence length="1547" mass="173575">MSTQEAPVDGFVADEVETEDDIASANDATLPRTPQGVNPRHQMDAFVPPVIPRYEDPYLNPYYLPPHDGGLTTIISMKLTDQNYNLWSQVMELALRTKNKLQFVNGLIPVPQVGDPIWQSWHRCDSTVRCWIYNSLSDDIANSVVPYKVAKDVWDNLKDRFSQADNMRVYELNEQIRKCVQGNLTVTQYYTALTTKWQEYKMYRPVSCCPCPNSPFFTIQKYQEHDLIIKFMQGLNDVFQSARTQVLMNAQLPPIESVFKQMVQLERQLKGLQSEKGRVESVALLAGQQPKQQKGAQGSRNPRDYKDGKKWCRFCKKEYHTIDECYKLKNKQIRDGEGSFAGSVETNLPEGDGSHSTAHEGGKGEGDLLSLFTPNQFEQLRTLLNRSSASPSPPTSPGVKHSAAVAVRGSQSGQKPAGSPSVSTQHPHYASHSSGKQVLSSVVEPTRSTAWVLDTGATDHIICDKSFFMKHKPLNQVFVNLPNGQQVQATHIGIVTLPCGLFITQVLFVPSFAYNLVSVSKLTKNHPVSLTFKSNFCVIQDLITRRRIGLAQVDRGLYLFNEFKGQQFGVSKDSQKFAAAVFNFQSQDFNIWHARLGHPSLSRLKVVKQTCNEVSLPLTQHCETCHLAKQKRLPFPVSTSVSSHVFELIHVDIWGPLNTVSRDGFSYFLTIVDDHSRAVWVFLLKSKADARPTLQSFCLMVKNQFSVSVKTIRTDQGQEFHMTEFYSAHGIVHEMSCVYTAQQNGRVERKHQHLLNVARSLKFQSGLPLIFWGDFVLHAAYLINRTPTPILNHKTPFEVLHKVPPDYMTLRVFGCLAYATAVEGHKLKFDPRSNQCVFLGFPHGIKGYKLLDLNTNKVFVNRDVVFHEHILPYKTGKSVHESTEVFPPATSVPVSPFCPGESSCSDSSPTIEPDLTGYSSPSVKTTPLNPSPPVQSPSSPVQSATNTDDSDNISILSDSSPPPVPSSPPPVVPLRKSTRQTTFPKKFNDFYVGLNQVSYDPKITIPPDLAHLSPEQQHFAMILAAAFEPSCYAEAAQDFRWNEAMIEELKALFDNDTWDITDLPGGVKAIGCRWVFRIKYNPDGSIERFKARLVAKGYTQIYGIDYCDTFSPVAKLTSVKMLLAVASVNSWHLHQMDVNNAFLNGELEEDVYMELPEGLRNKPEYKGKVCKLKKSLYGLKQASRMWYAKLTDSLLANGFRQSKSDYSIFLTDIRGHLVVLIVYVGDIVVGSEDLDAVKTVKNMLKSLFKMKDLGELQYFLGLEVNRTTDGIHVSQRKYCTELLKEAGFDECKPAKTPSSVKQVLSAADGDPFLDISKYKHLLGQLQYLTSTRPDISFAVQQLCQFQDSPTSVHYKALQRVFRYLSSSPGQGLFYPKNSAIQLTGYSDSDWATCPDSRRSLTGFCVFLGTSLISWKTKKQSTVSRSSSEAEYRALAQLSCELQWLVRLLSEFGVKHSQPAMVFCDNQSAIHIARNPVFHERTKHIEVDCHVIRERLMNGLIDLKHVSTNFQLADIFTKSLGIDRFNMLMDKLGVSARSSPACGGVTEV</sequence>
<keyword evidence="1" id="KW-0645">Protease</keyword>
<feature type="compositionally biased region" description="Pro residues" evidence="3">
    <location>
        <begin position="960"/>
        <end position="972"/>
    </location>
</feature>
<dbReference type="InterPro" id="IPR029472">
    <property type="entry name" value="Copia-like_N"/>
</dbReference>
<proteinExistence type="predicted"/>
<dbReference type="Proteomes" id="UP001497516">
    <property type="component" value="Chromosome 7"/>
</dbReference>
<keyword evidence="6" id="KW-1185">Reference proteome</keyword>
<dbReference type="Pfam" id="PF25597">
    <property type="entry name" value="SH3_retrovirus"/>
    <property type="match status" value="1"/>
</dbReference>
<feature type="compositionally biased region" description="Polar residues" evidence="3">
    <location>
        <begin position="917"/>
        <end position="928"/>
    </location>
</feature>
<feature type="compositionally biased region" description="Basic and acidic residues" evidence="3">
    <location>
        <begin position="357"/>
        <end position="366"/>
    </location>
</feature>